<comment type="caution">
    <text evidence="2">The sequence shown here is derived from an EMBL/GenBank/DDBJ whole genome shotgun (WGS) entry which is preliminary data.</text>
</comment>
<dbReference type="AlphaFoldDB" id="A0A7X2N2F4"/>
<gene>
    <name evidence="2" type="ORF">FYJ50_03850</name>
</gene>
<keyword evidence="2" id="KW-0547">Nucleotide-binding</keyword>
<protein>
    <submittedName>
        <fullName evidence="2">ATP-binding protein</fullName>
    </submittedName>
</protein>
<dbReference type="GO" id="GO:0005524">
    <property type="term" value="F:ATP binding"/>
    <property type="evidence" value="ECO:0007669"/>
    <property type="project" value="UniProtKB-KW"/>
</dbReference>
<dbReference type="EMBL" id="VUMM01000004">
    <property type="protein sequence ID" value="MSS01244.1"/>
    <property type="molecule type" value="Genomic_DNA"/>
</dbReference>
<dbReference type="Proteomes" id="UP000470082">
    <property type="component" value="Unassembled WGS sequence"/>
</dbReference>
<dbReference type="InterPro" id="IPR003593">
    <property type="entry name" value="AAA+_ATPase"/>
</dbReference>
<accession>A0A7X2N2F4</accession>
<dbReference type="InterPro" id="IPR027417">
    <property type="entry name" value="P-loop_NTPase"/>
</dbReference>
<sequence>MDLKQFQMELETLTLFHRILEDEIVDLLIQTIDDSTYYCRLCSKIYDQGANLSDYIYKMVMNDENIYVLNKAKNKTIVPSIENSLKRELKILQKLCDLKSKEVHIQSDIEYPEWENTSYSLEKDYYQRIEELPKKGYGIFAKYFVFGIDEQGLYPIRHPDTQSLKEMTGYQQQRNVLIKNTLALLQGMKANNALLYGDAGTGKSSTIKAIVNEYHTEGLRLIEVKKKQIAQLPSIIEMLADNPLKFIIFIDDLSFSSNDDDYIALKNILEGSTTSNKMNVVIYATSNRRHFMKETFSDREGDEMHRNDTIQETMSLAARFGLTITFQKPGSNLYMEIVKQYAKEYELNLDEHELKIKAEAFAIRNNGRSARTAKQFVEYEKINQSILD</sequence>
<evidence type="ECO:0000313" key="3">
    <source>
        <dbReference type="Proteomes" id="UP000470082"/>
    </source>
</evidence>
<reference evidence="2 3" key="1">
    <citation type="submission" date="2019-08" db="EMBL/GenBank/DDBJ databases">
        <title>In-depth cultivation of the pig gut microbiome towards novel bacterial diversity and tailored functional studies.</title>
        <authorList>
            <person name="Wylensek D."/>
            <person name="Hitch T.C.A."/>
            <person name="Clavel T."/>
        </authorList>
    </citation>
    <scope>NUCLEOTIDE SEQUENCE [LARGE SCALE GENOMIC DNA]</scope>
    <source>
        <strain evidence="2 3">LKV-178-WT-2G</strain>
    </source>
</reference>
<dbReference type="SMART" id="SM00382">
    <property type="entry name" value="AAA"/>
    <property type="match status" value="1"/>
</dbReference>
<feature type="domain" description="AAA+ ATPase" evidence="1">
    <location>
        <begin position="189"/>
        <end position="330"/>
    </location>
</feature>
<dbReference type="RefSeq" id="WP_154459709.1">
    <property type="nucleotide sequence ID" value="NZ_VUMM01000004.1"/>
</dbReference>
<keyword evidence="3" id="KW-1185">Reference proteome</keyword>
<organism evidence="2 3">
    <name type="scientific">Floccifex porci</name>
    <dbReference type="NCBI Taxonomy" id="2606629"/>
    <lineage>
        <taxon>Bacteria</taxon>
        <taxon>Bacillati</taxon>
        <taxon>Bacillota</taxon>
        <taxon>Erysipelotrichia</taxon>
        <taxon>Erysipelotrichales</taxon>
        <taxon>Erysipelotrichaceae</taxon>
        <taxon>Floccifex</taxon>
    </lineage>
</organism>
<dbReference type="Gene3D" id="3.40.50.300">
    <property type="entry name" value="P-loop containing nucleotide triphosphate hydrolases"/>
    <property type="match status" value="1"/>
</dbReference>
<evidence type="ECO:0000259" key="1">
    <source>
        <dbReference type="SMART" id="SM00382"/>
    </source>
</evidence>
<name>A0A7X2N2F4_9FIRM</name>
<evidence type="ECO:0000313" key="2">
    <source>
        <dbReference type="EMBL" id="MSS01244.1"/>
    </source>
</evidence>
<keyword evidence="2" id="KW-0067">ATP-binding</keyword>
<dbReference type="Pfam" id="PF05673">
    <property type="entry name" value="DUF815"/>
    <property type="match status" value="1"/>
</dbReference>
<dbReference type="SUPFAM" id="SSF52540">
    <property type="entry name" value="P-loop containing nucleoside triphosphate hydrolases"/>
    <property type="match status" value="1"/>
</dbReference>
<dbReference type="PANTHER" id="PTHR42935:SF1">
    <property type="entry name" value="SLR0930 PROTEIN"/>
    <property type="match status" value="1"/>
</dbReference>
<proteinExistence type="predicted"/>
<dbReference type="CDD" id="cd00009">
    <property type="entry name" value="AAA"/>
    <property type="match status" value="1"/>
</dbReference>
<dbReference type="InterPro" id="IPR008533">
    <property type="entry name" value="DUF815"/>
</dbReference>
<dbReference type="PANTHER" id="PTHR42935">
    <property type="entry name" value="SLR0930 PROTEIN"/>
    <property type="match status" value="1"/>
</dbReference>